<dbReference type="PANTHER" id="PTHR22763:SF184">
    <property type="entry name" value="E3 UBIQUITIN-PROTEIN LIGASE SYNOVIOLIN"/>
    <property type="match status" value="1"/>
</dbReference>
<reference evidence="19 20" key="1">
    <citation type="journal article" date="2007" name="PLoS Pathog.">
        <title>Genome sequence of Babesia bovis and comparative analysis of apicomplexan hemoprotozoa.</title>
        <authorList>
            <person name="Brayton K.A."/>
            <person name="Lau A.O.T."/>
            <person name="Herndon D.R."/>
            <person name="Hannick L."/>
            <person name="Kappmeyer L.S."/>
            <person name="Berens S.J."/>
            <person name="Bidwell S.L."/>
            <person name="Brown W.C."/>
            <person name="Crabtree J."/>
            <person name="Fadrosh D."/>
            <person name="Feldblum T."/>
            <person name="Forberger H.A."/>
            <person name="Haas B.J."/>
            <person name="Howell J.M."/>
            <person name="Khouri H."/>
            <person name="Koo H."/>
            <person name="Mann D.J."/>
            <person name="Norimine J."/>
            <person name="Paulsen I.T."/>
            <person name="Radune D."/>
            <person name="Ren Q."/>
            <person name="Smith R.K. Jr."/>
            <person name="Suarez C.E."/>
            <person name="White O."/>
            <person name="Wortman J.R."/>
            <person name="Knowles D.P. Jr."/>
            <person name="McElwain T.F."/>
            <person name="Nene V.M."/>
        </authorList>
    </citation>
    <scope>NUCLEOTIDE SEQUENCE [LARGE SCALE GENOMIC DNA]</scope>
    <source>
        <strain evidence="19">T2Bo</strain>
    </source>
</reference>
<evidence type="ECO:0000256" key="17">
    <source>
        <dbReference type="SAM" id="Phobius"/>
    </source>
</evidence>
<dbReference type="GeneID" id="5479174"/>
<evidence type="ECO:0000256" key="10">
    <source>
        <dbReference type="ARBA" id="ARBA00022786"/>
    </source>
</evidence>
<dbReference type="GO" id="GO:0005789">
    <property type="term" value="C:endoplasmic reticulum membrane"/>
    <property type="evidence" value="ECO:0007669"/>
    <property type="project" value="UniProtKB-SubCell"/>
</dbReference>
<dbReference type="STRING" id="5865.A7AS53"/>
<accession>A7AS53</accession>
<evidence type="ECO:0000256" key="12">
    <source>
        <dbReference type="ARBA" id="ARBA00022833"/>
    </source>
</evidence>
<feature type="transmembrane region" description="Helical" evidence="17">
    <location>
        <begin position="12"/>
        <end position="31"/>
    </location>
</feature>
<comment type="pathway">
    <text evidence="3">Protein modification; protein ubiquitination.</text>
</comment>
<feature type="compositionally biased region" description="Polar residues" evidence="16">
    <location>
        <begin position="558"/>
        <end position="578"/>
    </location>
</feature>
<reference evidence="20" key="2">
    <citation type="journal article" date="2020" name="Data Brief">
        <title>Transcriptome dataset of Babesia bovis life stages within vertebrate and invertebrate hosts.</title>
        <authorList>
            <person name="Ueti M.W."/>
            <person name="Johnson W.C."/>
            <person name="Kappmeyer L.S."/>
            <person name="Herndon D.R."/>
            <person name="Mousel M.R."/>
            <person name="Reif K.E."/>
            <person name="Taus N.S."/>
            <person name="Ifeonu O.O."/>
            <person name="Silva J.C."/>
            <person name="Suarez C.E."/>
            <person name="Brayton K.A."/>
        </authorList>
    </citation>
    <scope>NUCLEOTIDE SEQUENCE [LARGE SCALE GENOMIC DNA]</scope>
</reference>
<dbReference type="SUPFAM" id="SSF57850">
    <property type="entry name" value="RING/U-box"/>
    <property type="match status" value="1"/>
</dbReference>
<evidence type="ECO:0000256" key="9">
    <source>
        <dbReference type="ARBA" id="ARBA00022771"/>
    </source>
</evidence>
<dbReference type="GO" id="GO:0043161">
    <property type="term" value="P:proteasome-mediated ubiquitin-dependent protein catabolic process"/>
    <property type="evidence" value="ECO:0007669"/>
    <property type="project" value="TreeGrafter"/>
</dbReference>
<dbReference type="InterPro" id="IPR058051">
    <property type="entry name" value="Znf_RING_synoviolin"/>
</dbReference>
<dbReference type="Proteomes" id="UP000002173">
    <property type="component" value="Unassembled WGS sequence"/>
</dbReference>
<keyword evidence="20" id="KW-1185">Reference proteome</keyword>
<feature type="compositionally biased region" description="Polar residues" evidence="16">
    <location>
        <begin position="451"/>
        <end position="471"/>
    </location>
</feature>
<keyword evidence="8" id="KW-0479">Metal-binding</keyword>
<comment type="subcellular location">
    <subcellularLocation>
        <location evidence="2">Endoplasmic reticulum membrane</location>
        <topology evidence="2">Multi-pass membrane protein</topology>
    </subcellularLocation>
</comment>
<reference evidence="20" key="3">
    <citation type="journal article" date="2021" name="Int. J. Parasitol.">
        <title>Comparative analysis of gene expression between Babesia bovis blood stages and kinetes allowed by improved genome annotation.</title>
        <authorList>
            <person name="Ueti M.W."/>
            <person name="Johnson W.C."/>
            <person name="Kappmeyer L.S."/>
            <person name="Herndon D.R."/>
            <person name="Mousel M.R."/>
            <person name="Reif K.E."/>
            <person name="Taus N.S."/>
            <person name="Ifeonu O.O."/>
            <person name="Silva J.C."/>
            <person name="Suarez C.E."/>
            <person name="Brayton K.A."/>
        </authorList>
    </citation>
    <scope>NUCLEOTIDE SEQUENCE [LARGE SCALE GENOMIC DNA]</scope>
</reference>
<evidence type="ECO:0000256" key="13">
    <source>
        <dbReference type="ARBA" id="ARBA00022989"/>
    </source>
</evidence>
<dbReference type="AlphaFoldDB" id="A7AS53"/>
<feature type="compositionally biased region" description="Basic and acidic residues" evidence="16">
    <location>
        <begin position="780"/>
        <end position="797"/>
    </location>
</feature>
<feature type="compositionally biased region" description="Polar residues" evidence="16">
    <location>
        <begin position="906"/>
        <end position="919"/>
    </location>
</feature>
<dbReference type="InterPro" id="IPR050731">
    <property type="entry name" value="HRD1_E3_ubiq-ligases"/>
</dbReference>
<keyword evidence="6" id="KW-0808">Transferase</keyword>
<evidence type="ECO:0000313" key="19">
    <source>
        <dbReference type="EMBL" id="EDO07372.1"/>
    </source>
</evidence>
<evidence type="ECO:0000256" key="6">
    <source>
        <dbReference type="ARBA" id="ARBA00022679"/>
    </source>
</evidence>
<keyword evidence="11" id="KW-0256">Endoplasmic reticulum</keyword>
<feature type="transmembrane region" description="Helical" evidence="17">
    <location>
        <begin position="180"/>
        <end position="200"/>
    </location>
</feature>
<dbReference type="Gene3D" id="3.30.40.10">
    <property type="entry name" value="Zinc/RING finger domain, C3HC4 (zinc finger)"/>
    <property type="match status" value="1"/>
</dbReference>
<feature type="compositionally biased region" description="Basic and acidic residues" evidence="16">
    <location>
        <begin position="436"/>
        <end position="446"/>
    </location>
</feature>
<dbReference type="InterPro" id="IPR057992">
    <property type="entry name" value="TPR_SYVN1_N"/>
</dbReference>
<dbReference type="PANTHER" id="PTHR22763">
    <property type="entry name" value="RING ZINC FINGER PROTEIN"/>
    <property type="match status" value="1"/>
</dbReference>
<organism evidence="19 20">
    <name type="scientific">Babesia bovis</name>
    <dbReference type="NCBI Taxonomy" id="5865"/>
    <lineage>
        <taxon>Eukaryota</taxon>
        <taxon>Sar</taxon>
        <taxon>Alveolata</taxon>
        <taxon>Apicomplexa</taxon>
        <taxon>Aconoidasida</taxon>
        <taxon>Piroplasmida</taxon>
        <taxon>Babesiidae</taxon>
        <taxon>Babesia</taxon>
    </lineage>
</organism>
<evidence type="ECO:0000256" key="2">
    <source>
        <dbReference type="ARBA" id="ARBA00004477"/>
    </source>
</evidence>
<dbReference type="Pfam" id="PF25563">
    <property type="entry name" value="TPR_SYVN1_N"/>
    <property type="match status" value="1"/>
</dbReference>
<evidence type="ECO:0000256" key="8">
    <source>
        <dbReference type="ARBA" id="ARBA00022723"/>
    </source>
</evidence>
<keyword evidence="9 15" id="KW-0863">Zinc-finger</keyword>
<dbReference type="InParanoid" id="A7AS53"/>
<keyword evidence="13 17" id="KW-1133">Transmembrane helix</keyword>
<dbReference type="PROSITE" id="PS50089">
    <property type="entry name" value="ZF_RING_2"/>
    <property type="match status" value="1"/>
</dbReference>
<evidence type="ECO:0000256" key="14">
    <source>
        <dbReference type="ARBA" id="ARBA00023136"/>
    </source>
</evidence>
<dbReference type="CDD" id="cd16479">
    <property type="entry name" value="RING-H2_synoviolin"/>
    <property type="match status" value="1"/>
</dbReference>
<feature type="region of interest" description="Disordered" evidence="16">
    <location>
        <begin position="436"/>
        <end position="487"/>
    </location>
</feature>
<evidence type="ECO:0000256" key="4">
    <source>
        <dbReference type="ARBA" id="ARBA00010089"/>
    </source>
</evidence>
<keyword evidence="12" id="KW-0862">Zinc</keyword>
<feature type="transmembrane region" description="Helical" evidence="17">
    <location>
        <begin position="51"/>
        <end position="71"/>
    </location>
</feature>
<feature type="region of interest" description="Disordered" evidence="16">
    <location>
        <begin position="749"/>
        <end position="807"/>
    </location>
</feature>
<feature type="region of interest" description="Disordered" evidence="16">
    <location>
        <begin position="665"/>
        <end position="685"/>
    </location>
</feature>
<dbReference type="KEGG" id="bbo:BBOV_IV010180"/>
<dbReference type="EMBL" id="AAXT01000002">
    <property type="protein sequence ID" value="EDO07372.1"/>
    <property type="molecule type" value="Genomic_DNA"/>
</dbReference>
<feature type="region of interest" description="Disordered" evidence="16">
    <location>
        <begin position="597"/>
        <end position="618"/>
    </location>
</feature>
<feature type="compositionally biased region" description="Low complexity" evidence="16">
    <location>
        <begin position="921"/>
        <end position="932"/>
    </location>
</feature>
<dbReference type="Pfam" id="PF13639">
    <property type="entry name" value="zf-RING_2"/>
    <property type="match status" value="1"/>
</dbReference>
<dbReference type="GO" id="GO:0036503">
    <property type="term" value="P:ERAD pathway"/>
    <property type="evidence" value="ECO:0007669"/>
    <property type="project" value="TreeGrafter"/>
</dbReference>
<protein>
    <recommendedName>
        <fullName evidence="5">RING-type E3 ubiquitin transferase</fullName>
        <ecNumber evidence="5">2.3.2.27</ecNumber>
    </recommendedName>
</protein>
<feature type="domain" description="RING-type" evidence="18">
    <location>
        <begin position="302"/>
        <end position="341"/>
    </location>
</feature>
<keyword evidence="10" id="KW-0833">Ubl conjugation pathway</keyword>
<evidence type="ECO:0000256" key="16">
    <source>
        <dbReference type="SAM" id="MobiDB-lite"/>
    </source>
</evidence>
<keyword evidence="14 17" id="KW-0472">Membrane</keyword>
<dbReference type="EC" id="2.3.2.27" evidence="5"/>
<sequence>MEELRTDYWDRYVSLSHFLLAFSVGYVTRNASGFYEFIVFYMSNKTCVAVMYNYLLMWFIVMSILFVRIFLGRLSQMEREQLYEMTRNYIMDAILFIILSKPRFNGNDIPITTLTKSIISLVVLKCFHILVHVREANLFQVDVPNFVTLLRYLTFVYILSMVDSYFITSLFKDLTWKNTFTIWLLFEIVAMMLICVFSTTRILVNSMDYYYDDGLQNKTTVLFYVELCHDVVSLFGFILFMLIFYIHNPNHLPLYMLIDILHVFKNLFERIRMLKQYRKILESIETRYSKPTNEEKERDGTCIICRDEFDDDCRKIDCGHIFHLSCLKSWLFQHSTCPTCRTPIESDHTAHSHEHSTARRILALEIRTRRFIRRTWRRVSTFIANKIFRRRRKDDPESVKEKLINYSAPMMKLILDKTANRRLIYEFFVQKPDESNLKENEAHESGIEPSNVIQENNGIDIQKQVDSPDQSSDVKRQTSESSIDTPIDRDLARGFSQLSADSILQSIACSPVNASTSGNRHADLSFDFTSTTEITKPRRRGSFIKSWFRKRFSRSSLDSNISKNNESPVKETASSVSDRSNRLKRLFSGGLDFKRFGSSKRSDRSDSNSSRTLDQFNPEVYSMEHLDSSSEQQEWEDMPNPVVDTTEEIKSVNVPALHTINNNESHTQSEIDANNVPDEPVTNKEMDDNKEDIVERIELPGIVVRGLTDGQNLNFKMHTSAAKLMRKLRILRNRLEQLHRSYNIVVTTNDNEARGGNESLDDPEDKINKDPLDGVNQSERSNDCMDPKYDQDSKPTDGHSSTGNIDFFDEDYHTESCKRAMAARKEEAKAQELTKKPTETDISLIRRIRIAKFSKDSDTESVAQGPPESENADKPVSYVDEDGMYHCSCGRMFDDNPPPPPPPKNDVTNVEASDTSEPPESNRSTTNPSTTNSNFYVLQGLNLAVEGELRSNVVVRAFDVWSTVNESNTNVRRSTTNRTAAIQVEALNKLIQELQFLEEHNIDILLPTDSSFDEKLASIISEDRMPAYKRDLFLSYLKMLRMWFLCTQGIALRDLSNGSLLDTTRYRLSSSTSERQRNVLQHLLESINCYKISKTDIEGLHNKYTQRSTNYQNYMARLLNVGVPVDLLDSMVSNMSIMDTIFSTEMDKLDK</sequence>
<evidence type="ECO:0000256" key="11">
    <source>
        <dbReference type="ARBA" id="ARBA00022824"/>
    </source>
</evidence>
<dbReference type="VEuPathDB" id="PiroplasmaDB:BBOV_IV010180"/>
<evidence type="ECO:0000256" key="3">
    <source>
        <dbReference type="ARBA" id="ARBA00004906"/>
    </source>
</evidence>
<evidence type="ECO:0000256" key="1">
    <source>
        <dbReference type="ARBA" id="ARBA00000900"/>
    </source>
</evidence>
<dbReference type="InterPro" id="IPR001841">
    <property type="entry name" value="Znf_RING"/>
</dbReference>
<dbReference type="GO" id="GO:0008270">
    <property type="term" value="F:zinc ion binding"/>
    <property type="evidence" value="ECO:0007669"/>
    <property type="project" value="UniProtKB-KW"/>
</dbReference>
<evidence type="ECO:0000313" key="20">
    <source>
        <dbReference type="Proteomes" id="UP000002173"/>
    </source>
</evidence>
<feature type="transmembrane region" description="Helical" evidence="17">
    <location>
        <begin position="149"/>
        <end position="168"/>
    </location>
</feature>
<evidence type="ECO:0000256" key="15">
    <source>
        <dbReference type="PROSITE-ProRule" id="PRU00175"/>
    </source>
</evidence>
<proteinExistence type="inferred from homology"/>
<comment type="caution">
    <text evidence="19">The sequence shown here is derived from an EMBL/GenBank/DDBJ whole genome shotgun (WGS) entry which is preliminary data.</text>
</comment>
<feature type="region of interest" description="Disordered" evidence="16">
    <location>
        <begin position="854"/>
        <end position="932"/>
    </location>
</feature>
<feature type="region of interest" description="Disordered" evidence="16">
    <location>
        <begin position="558"/>
        <end position="579"/>
    </location>
</feature>
<evidence type="ECO:0000256" key="5">
    <source>
        <dbReference type="ARBA" id="ARBA00012483"/>
    </source>
</evidence>
<keyword evidence="7 17" id="KW-0812">Transmembrane</keyword>
<dbReference type="GO" id="GO:0061630">
    <property type="term" value="F:ubiquitin protein ligase activity"/>
    <property type="evidence" value="ECO:0007669"/>
    <property type="project" value="UniProtKB-EC"/>
</dbReference>
<dbReference type="RefSeq" id="XP_001610940.1">
    <property type="nucleotide sequence ID" value="XM_001610890.1"/>
</dbReference>
<dbReference type="SMART" id="SM00184">
    <property type="entry name" value="RING"/>
    <property type="match status" value="1"/>
</dbReference>
<dbReference type="eggNOG" id="KOG0802">
    <property type="taxonomic scope" value="Eukaryota"/>
</dbReference>
<name>A7AS53_BABBO</name>
<comment type="catalytic activity">
    <reaction evidence="1">
        <text>S-ubiquitinyl-[E2 ubiquitin-conjugating enzyme]-L-cysteine + [acceptor protein]-L-lysine = [E2 ubiquitin-conjugating enzyme]-L-cysteine + N(6)-ubiquitinyl-[acceptor protein]-L-lysine.</text>
        <dbReference type="EC" id="2.3.2.27"/>
    </reaction>
</comment>
<dbReference type="InterPro" id="IPR013083">
    <property type="entry name" value="Znf_RING/FYVE/PHD"/>
</dbReference>
<gene>
    <name evidence="19" type="ORF">BBOV_IV010180</name>
</gene>
<feature type="transmembrane region" description="Helical" evidence="17">
    <location>
        <begin position="221"/>
        <end position="246"/>
    </location>
</feature>
<feature type="compositionally biased region" description="Basic and acidic residues" evidence="16">
    <location>
        <begin position="597"/>
        <end position="606"/>
    </location>
</feature>
<comment type="similarity">
    <text evidence="4">Belongs to the HRD1 family.</text>
</comment>
<evidence type="ECO:0000259" key="18">
    <source>
        <dbReference type="PROSITE" id="PS50089"/>
    </source>
</evidence>
<evidence type="ECO:0000256" key="7">
    <source>
        <dbReference type="ARBA" id="ARBA00022692"/>
    </source>
</evidence>